<reference evidence="2 3" key="1">
    <citation type="submission" date="2023-12" db="EMBL/GenBank/DDBJ databases">
        <title>Amycolatopsis sp. V23-08.</title>
        <authorList>
            <person name="Somphong A."/>
        </authorList>
    </citation>
    <scope>NUCLEOTIDE SEQUENCE [LARGE SCALE GENOMIC DNA]</scope>
    <source>
        <strain evidence="2 3">V23-08</strain>
    </source>
</reference>
<dbReference type="RefSeq" id="WP_323328789.1">
    <property type="nucleotide sequence ID" value="NZ_JAYFSI010000003.1"/>
</dbReference>
<organism evidence="2 3">
    <name type="scientific">Amycolatopsis heterodermiae</name>
    <dbReference type="NCBI Taxonomy" id="3110235"/>
    <lineage>
        <taxon>Bacteria</taxon>
        <taxon>Bacillati</taxon>
        <taxon>Actinomycetota</taxon>
        <taxon>Actinomycetes</taxon>
        <taxon>Pseudonocardiales</taxon>
        <taxon>Pseudonocardiaceae</taxon>
        <taxon>Amycolatopsis</taxon>
    </lineage>
</organism>
<name>A0ABU5R6U3_9PSEU</name>
<dbReference type="PANTHER" id="PTHR33495">
    <property type="entry name" value="ANTI-SIGMA FACTOR ANTAGONIST TM_1081-RELATED-RELATED"/>
    <property type="match status" value="1"/>
</dbReference>
<protein>
    <submittedName>
        <fullName evidence="2">STAS domain-containing protein</fullName>
    </submittedName>
</protein>
<dbReference type="CDD" id="cd07043">
    <property type="entry name" value="STAS_anti-anti-sigma_factors"/>
    <property type="match status" value="1"/>
</dbReference>
<dbReference type="InterPro" id="IPR036513">
    <property type="entry name" value="STAS_dom_sf"/>
</dbReference>
<dbReference type="InterPro" id="IPR058548">
    <property type="entry name" value="MlaB-like_STAS"/>
</dbReference>
<accession>A0ABU5R6U3</accession>
<evidence type="ECO:0000259" key="1">
    <source>
        <dbReference type="PROSITE" id="PS50801"/>
    </source>
</evidence>
<evidence type="ECO:0000313" key="2">
    <source>
        <dbReference type="EMBL" id="MEA5361565.1"/>
    </source>
</evidence>
<dbReference type="Gene3D" id="3.30.750.24">
    <property type="entry name" value="STAS domain"/>
    <property type="match status" value="1"/>
</dbReference>
<gene>
    <name evidence="2" type="ORF">VA596_18625</name>
</gene>
<dbReference type="SUPFAM" id="SSF52091">
    <property type="entry name" value="SpoIIaa-like"/>
    <property type="match status" value="1"/>
</dbReference>
<feature type="domain" description="STAS" evidence="1">
    <location>
        <begin position="15"/>
        <end position="117"/>
    </location>
</feature>
<dbReference type="PANTHER" id="PTHR33495:SF2">
    <property type="entry name" value="ANTI-SIGMA FACTOR ANTAGONIST TM_1081-RELATED"/>
    <property type="match status" value="1"/>
</dbReference>
<comment type="caution">
    <text evidence="2">The sequence shown here is derived from an EMBL/GenBank/DDBJ whole genome shotgun (WGS) entry which is preliminary data.</text>
</comment>
<dbReference type="EMBL" id="JAYFSI010000003">
    <property type="protein sequence ID" value="MEA5361565.1"/>
    <property type="molecule type" value="Genomic_DNA"/>
</dbReference>
<sequence>MSTALTCTWTSPQAGTAQVVIEGELEYTTAAQLPRLVGDRLADAPGVEDVRLDCDGLEFCDSSGLSALLRVHALVTDAGRRLHLDNRRPALDRLLALTGTFTYLTGEAPASRARADS</sequence>
<dbReference type="InterPro" id="IPR002645">
    <property type="entry name" value="STAS_dom"/>
</dbReference>
<dbReference type="Pfam" id="PF13466">
    <property type="entry name" value="STAS_2"/>
    <property type="match status" value="1"/>
</dbReference>
<dbReference type="Proteomes" id="UP001304298">
    <property type="component" value="Unassembled WGS sequence"/>
</dbReference>
<evidence type="ECO:0000313" key="3">
    <source>
        <dbReference type="Proteomes" id="UP001304298"/>
    </source>
</evidence>
<dbReference type="PROSITE" id="PS50801">
    <property type="entry name" value="STAS"/>
    <property type="match status" value="1"/>
</dbReference>
<keyword evidence="3" id="KW-1185">Reference proteome</keyword>
<proteinExistence type="predicted"/>